<evidence type="ECO:0000313" key="2">
    <source>
        <dbReference type="EMBL" id="MDV6235252.1"/>
    </source>
</evidence>
<dbReference type="InterPro" id="IPR029058">
    <property type="entry name" value="AB_hydrolase_fold"/>
</dbReference>
<evidence type="ECO:0000313" key="3">
    <source>
        <dbReference type="EMBL" id="PJZ92142.1"/>
    </source>
</evidence>
<dbReference type="EMBL" id="NPEF02000005">
    <property type="protein sequence ID" value="MDV6235252.1"/>
    <property type="molecule type" value="Genomic_DNA"/>
</dbReference>
<dbReference type="AlphaFoldDB" id="A0A2N0B6F5"/>
<dbReference type="Proteomes" id="UP000232122">
    <property type="component" value="Unassembled WGS sequence"/>
</dbReference>
<dbReference type="Pfam" id="PF00561">
    <property type="entry name" value="Abhydrolase_1"/>
    <property type="match status" value="1"/>
</dbReference>
<dbReference type="GO" id="GO:0016020">
    <property type="term" value="C:membrane"/>
    <property type="evidence" value="ECO:0007669"/>
    <property type="project" value="TreeGrafter"/>
</dbReference>
<dbReference type="InterPro" id="IPR050266">
    <property type="entry name" value="AB_hydrolase_sf"/>
</dbReference>
<evidence type="ECO:0000313" key="4">
    <source>
        <dbReference type="Proteomes" id="UP000232122"/>
    </source>
</evidence>
<dbReference type="PANTHER" id="PTHR43798:SF33">
    <property type="entry name" value="HYDROLASE, PUTATIVE (AFU_ORTHOLOGUE AFUA_2G14860)-RELATED"/>
    <property type="match status" value="1"/>
</dbReference>
<keyword evidence="4" id="KW-1185">Reference proteome</keyword>
<reference evidence="2 4" key="2">
    <citation type="journal article" date="2018" name="Microb. Genom.">
        <title>Deciphering the unexplored Leptospira diversity from soils uncovers genomic evolution to virulence.</title>
        <authorList>
            <person name="Thibeaux R."/>
            <person name="Iraola G."/>
            <person name="Ferres I."/>
            <person name="Bierque E."/>
            <person name="Girault D."/>
            <person name="Soupe-Gilbert M.E."/>
            <person name="Picardeau M."/>
            <person name="Goarant C."/>
        </authorList>
    </citation>
    <scope>NUCLEOTIDE SEQUENCE [LARGE SCALE GENOMIC DNA]</scope>
    <source>
        <strain evidence="2 4">ATI7-C-A5</strain>
    </source>
</reference>
<reference evidence="3" key="1">
    <citation type="submission" date="2017-07" db="EMBL/GenBank/DDBJ databases">
        <title>Leptospira spp. isolated from tropical soils.</title>
        <authorList>
            <person name="Thibeaux R."/>
            <person name="Iraola G."/>
            <person name="Ferres I."/>
            <person name="Bierque E."/>
            <person name="Girault D."/>
            <person name="Soupe-Gilbert M.-E."/>
            <person name="Picardeau M."/>
            <person name="Goarant C."/>
        </authorList>
    </citation>
    <scope>NUCLEOTIDE SEQUENCE [LARGE SCALE GENOMIC DNA]</scope>
    <source>
        <strain evidence="3">ATI7-C-A5</strain>
    </source>
</reference>
<dbReference type="InterPro" id="IPR000073">
    <property type="entry name" value="AB_hydrolase_1"/>
</dbReference>
<organism evidence="3">
    <name type="scientific">Leptospira ellisii</name>
    <dbReference type="NCBI Taxonomy" id="2023197"/>
    <lineage>
        <taxon>Bacteria</taxon>
        <taxon>Pseudomonadati</taxon>
        <taxon>Spirochaetota</taxon>
        <taxon>Spirochaetia</taxon>
        <taxon>Leptospirales</taxon>
        <taxon>Leptospiraceae</taxon>
        <taxon>Leptospira</taxon>
    </lineage>
</organism>
<protein>
    <submittedName>
        <fullName evidence="3">Alpha/beta hydrolase</fullName>
    </submittedName>
</protein>
<dbReference type="PANTHER" id="PTHR43798">
    <property type="entry name" value="MONOACYLGLYCEROL LIPASE"/>
    <property type="match status" value="1"/>
</dbReference>
<accession>A0A2N0B6F5</accession>
<dbReference type="OrthoDB" id="252464at2"/>
<comment type="caution">
    <text evidence="3">The sequence shown here is derived from an EMBL/GenBank/DDBJ whole genome shotgun (WGS) entry which is preliminary data.</text>
</comment>
<dbReference type="EMBL" id="NPEF01000167">
    <property type="protein sequence ID" value="PJZ92142.1"/>
    <property type="molecule type" value="Genomic_DNA"/>
</dbReference>
<evidence type="ECO:0000259" key="1">
    <source>
        <dbReference type="Pfam" id="PF00561"/>
    </source>
</evidence>
<dbReference type="Gene3D" id="3.40.50.1820">
    <property type="entry name" value="alpha/beta hydrolase"/>
    <property type="match status" value="1"/>
</dbReference>
<feature type="domain" description="AB hydrolase-1" evidence="1">
    <location>
        <begin position="44"/>
        <end position="153"/>
    </location>
</feature>
<dbReference type="RefSeq" id="WP_100765419.1">
    <property type="nucleotide sequence ID" value="NZ_NPEF02000005.1"/>
</dbReference>
<proteinExistence type="predicted"/>
<name>A0A2N0B6F5_9LEPT</name>
<keyword evidence="3" id="KW-0378">Hydrolase</keyword>
<dbReference type="GO" id="GO:0016787">
    <property type="term" value="F:hydrolase activity"/>
    <property type="evidence" value="ECO:0007669"/>
    <property type="project" value="UniProtKB-KW"/>
</dbReference>
<reference evidence="2" key="3">
    <citation type="submission" date="2023-10" db="EMBL/GenBank/DDBJ databases">
        <authorList>
            <person name="Picardeau M."/>
            <person name="Thibeaux R."/>
        </authorList>
    </citation>
    <scope>NUCLEOTIDE SEQUENCE</scope>
    <source>
        <strain evidence="2">ATI7-C-A5</strain>
    </source>
</reference>
<dbReference type="SUPFAM" id="SSF53474">
    <property type="entry name" value="alpha/beta-Hydrolases"/>
    <property type="match status" value="1"/>
</dbReference>
<sequence>MKKVRSGPNTNNITKSLRIPIGDGLAISAEVYGPFPTPKGSPAPVLCIHGLTGNLKNFAPLAKNLMRHGLTVIAYDLRGRGNSSKPDSDYSREVHAEDIRKILDHLKLPKINLLAHSLGCWISFEFAKRFPDRTGKLCLIDGGGQLSVFRKLSNLRMIQTSLQRLGRNFASTEEYLKMAENSPILGSWNGDVEAFLRYELEETRNGSGATVYRCNIPPSVIRSELINMGGEMTLADIPLRFLKNPISSFRIFQKNKTLPYKSVLSPVLIVRAGKSNFKKGDELLPDSALSVFARELKRPTFLTLPDKNHYETILLPDLKRDETIVWFFRNFEG</sequence>
<gene>
    <name evidence="2" type="ORF">CH379_006390</name>
    <name evidence="3" type="ORF">CH379_14785</name>
</gene>